<protein>
    <submittedName>
        <fullName evidence="1">Uncharacterized protein</fullName>
    </submittedName>
</protein>
<dbReference type="EMBL" id="QPFP01000188">
    <property type="protein sequence ID" value="TEB19489.1"/>
    <property type="molecule type" value="Genomic_DNA"/>
</dbReference>
<keyword evidence="2" id="KW-1185">Reference proteome</keyword>
<name>A0A4Y7SCP1_COPMI</name>
<sequence>MGKWKGEVRGREGVLETHWGKCDTSRVRWWDALGSQPSQMGHASPSPAFWHRTDSEISMHRYITLTRRQRIPAPNQGAADILLIPEHRAQAPDARGVPSTQHMHQGATQLYPTNDRLTWSCQIGPNVSARVRRILSFISKDERRDWNAAPRHPTTRLAGSRPTGGRFINGIIAAAPRGSERDTPSKPDRRVYPAVEALHYFVTPMFQADERQDLLLPAGSTDVAKRVPMMITVCYVKTVTKPSLEKPKILTHTKRALRNIPWEHNDLTRLAHQKRSRRLDTWKTYRLRCPGKRGEVLRGVWSEGLVKSLR</sequence>
<organism evidence="1 2">
    <name type="scientific">Coprinellus micaceus</name>
    <name type="common">Glistening ink-cap mushroom</name>
    <name type="synonym">Coprinus micaceus</name>
    <dbReference type="NCBI Taxonomy" id="71717"/>
    <lineage>
        <taxon>Eukaryota</taxon>
        <taxon>Fungi</taxon>
        <taxon>Dikarya</taxon>
        <taxon>Basidiomycota</taxon>
        <taxon>Agaricomycotina</taxon>
        <taxon>Agaricomycetes</taxon>
        <taxon>Agaricomycetidae</taxon>
        <taxon>Agaricales</taxon>
        <taxon>Agaricineae</taxon>
        <taxon>Psathyrellaceae</taxon>
        <taxon>Coprinellus</taxon>
    </lineage>
</organism>
<gene>
    <name evidence="1" type="ORF">FA13DRAFT_1718746</name>
</gene>
<accession>A0A4Y7SCP1</accession>
<dbReference type="Proteomes" id="UP000298030">
    <property type="component" value="Unassembled WGS sequence"/>
</dbReference>
<dbReference type="AlphaFoldDB" id="A0A4Y7SCP1"/>
<evidence type="ECO:0000313" key="2">
    <source>
        <dbReference type="Proteomes" id="UP000298030"/>
    </source>
</evidence>
<evidence type="ECO:0000313" key="1">
    <source>
        <dbReference type="EMBL" id="TEB19489.1"/>
    </source>
</evidence>
<comment type="caution">
    <text evidence="1">The sequence shown here is derived from an EMBL/GenBank/DDBJ whole genome shotgun (WGS) entry which is preliminary data.</text>
</comment>
<reference evidence="1 2" key="1">
    <citation type="journal article" date="2019" name="Nat. Ecol. Evol.">
        <title>Megaphylogeny resolves global patterns of mushroom evolution.</title>
        <authorList>
            <person name="Varga T."/>
            <person name="Krizsan K."/>
            <person name="Foldi C."/>
            <person name="Dima B."/>
            <person name="Sanchez-Garcia M."/>
            <person name="Sanchez-Ramirez S."/>
            <person name="Szollosi G.J."/>
            <person name="Szarkandi J.G."/>
            <person name="Papp V."/>
            <person name="Albert L."/>
            <person name="Andreopoulos W."/>
            <person name="Angelini C."/>
            <person name="Antonin V."/>
            <person name="Barry K.W."/>
            <person name="Bougher N.L."/>
            <person name="Buchanan P."/>
            <person name="Buyck B."/>
            <person name="Bense V."/>
            <person name="Catcheside P."/>
            <person name="Chovatia M."/>
            <person name="Cooper J."/>
            <person name="Damon W."/>
            <person name="Desjardin D."/>
            <person name="Finy P."/>
            <person name="Geml J."/>
            <person name="Haridas S."/>
            <person name="Hughes K."/>
            <person name="Justo A."/>
            <person name="Karasinski D."/>
            <person name="Kautmanova I."/>
            <person name="Kiss B."/>
            <person name="Kocsube S."/>
            <person name="Kotiranta H."/>
            <person name="LaButti K.M."/>
            <person name="Lechner B.E."/>
            <person name="Liimatainen K."/>
            <person name="Lipzen A."/>
            <person name="Lukacs Z."/>
            <person name="Mihaltcheva S."/>
            <person name="Morgado L.N."/>
            <person name="Niskanen T."/>
            <person name="Noordeloos M.E."/>
            <person name="Ohm R.A."/>
            <person name="Ortiz-Santana B."/>
            <person name="Ovrebo C."/>
            <person name="Racz N."/>
            <person name="Riley R."/>
            <person name="Savchenko A."/>
            <person name="Shiryaev A."/>
            <person name="Soop K."/>
            <person name="Spirin V."/>
            <person name="Szebenyi C."/>
            <person name="Tomsovsky M."/>
            <person name="Tulloss R.E."/>
            <person name="Uehling J."/>
            <person name="Grigoriev I.V."/>
            <person name="Vagvolgyi C."/>
            <person name="Papp T."/>
            <person name="Martin F.M."/>
            <person name="Miettinen O."/>
            <person name="Hibbett D.S."/>
            <person name="Nagy L.G."/>
        </authorList>
    </citation>
    <scope>NUCLEOTIDE SEQUENCE [LARGE SCALE GENOMIC DNA]</scope>
    <source>
        <strain evidence="1 2">FP101781</strain>
    </source>
</reference>
<proteinExistence type="predicted"/>